<dbReference type="InterPro" id="IPR050563">
    <property type="entry name" value="4-hydroxybenzoyl-CoA_TE"/>
</dbReference>
<dbReference type="GO" id="GO:0047617">
    <property type="term" value="F:fatty acyl-CoA hydrolase activity"/>
    <property type="evidence" value="ECO:0007669"/>
    <property type="project" value="TreeGrafter"/>
</dbReference>
<organism evidence="3 4">
    <name type="scientific">Psychroflexus halocasei</name>
    <dbReference type="NCBI Taxonomy" id="908615"/>
    <lineage>
        <taxon>Bacteria</taxon>
        <taxon>Pseudomonadati</taxon>
        <taxon>Bacteroidota</taxon>
        <taxon>Flavobacteriia</taxon>
        <taxon>Flavobacteriales</taxon>
        <taxon>Flavobacteriaceae</taxon>
        <taxon>Psychroflexus</taxon>
    </lineage>
</organism>
<dbReference type="CDD" id="cd00586">
    <property type="entry name" value="4HBT"/>
    <property type="match status" value="1"/>
</dbReference>
<comment type="similarity">
    <text evidence="1">Belongs to the 4-hydroxybenzoyl-CoA thioesterase family.</text>
</comment>
<accession>A0A1H4CFL2</accession>
<dbReference type="Pfam" id="PF13279">
    <property type="entry name" value="4HBT_2"/>
    <property type="match status" value="1"/>
</dbReference>
<keyword evidence="2 3" id="KW-0378">Hydrolase</keyword>
<evidence type="ECO:0000256" key="2">
    <source>
        <dbReference type="ARBA" id="ARBA00022801"/>
    </source>
</evidence>
<evidence type="ECO:0000313" key="4">
    <source>
        <dbReference type="Proteomes" id="UP000198820"/>
    </source>
</evidence>
<dbReference type="Proteomes" id="UP000198820">
    <property type="component" value="Unassembled WGS sequence"/>
</dbReference>
<evidence type="ECO:0000313" key="3">
    <source>
        <dbReference type="EMBL" id="SEA59196.1"/>
    </source>
</evidence>
<evidence type="ECO:0000256" key="1">
    <source>
        <dbReference type="ARBA" id="ARBA00005953"/>
    </source>
</evidence>
<dbReference type="STRING" id="908615.SAMN05421540_1081"/>
<protein>
    <submittedName>
        <fullName evidence="3">Acyl-CoA thioester hydrolase</fullName>
    </submittedName>
</protein>
<dbReference type="EMBL" id="FNQF01000008">
    <property type="protein sequence ID" value="SEA59196.1"/>
    <property type="molecule type" value="Genomic_DNA"/>
</dbReference>
<dbReference type="PANTHER" id="PTHR31793:SF27">
    <property type="entry name" value="NOVEL THIOESTERASE SUPERFAMILY DOMAIN AND SAPOSIN A-TYPE DOMAIN CONTAINING PROTEIN (0610012H03RIK)"/>
    <property type="match status" value="1"/>
</dbReference>
<dbReference type="AlphaFoldDB" id="A0A1H4CFL2"/>
<dbReference type="RefSeq" id="WP_093244494.1">
    <property type="nucleotide sequence ID" value="NZ_FNQF01000008.1"/>
</dbReference>
<name>A0A1H4CFL2_9FLAO</name>
<dbReference type="Gene3D" id="3.10.129.10">
    <property type="entry name" value="Hotdog Thioesterase"/>
    <property type="match status" value="1"/>
</dbReference>
<proteinExistence type="inferred from homology"/>
<dbReference type="PANTHER" id="PTHR31793">
    <property type="entry name" value="4-HYDROXYBENZOYL-COA THIOESTERASE FAMILY MEMBER"/>
    <property type="match status" value="1"/>
</dbReference>
<gene>
    <name evidence="3" type="ORF">SAMN05421540_1081</name>
</gene>
<sequence>MYLKDFEVRWSDIDANRHLANSAYQNMMSHARMDFLTGNGFTHQSLIKHNLGPVVFYEHIYYFKEVMPDDSLKVSTALKGLSDDGRFFQFEHNFYNQNGKNCARAIMLGSWINMKSRSITTLPENMLNMISGMEKTDDFKRLTKEDTRKYQQRPVDLETA</sequence>
<dbReference type="InterPro" id="IPR029069">
    <property type="entry name" value="HotDog_dom_sf"/>
</dbReference>
<dbReference type="SUPFAM" id="SSF54637">
    <property type="entry name" value="Thioesterase/thiol ester dehydrase-isomerase"/>
    <property type="match status" value="1"/>
</dbReference>
<reference evidence="3 4" key="1">
    <citation type="submission" date="2016-10" db="EMBL/GenBank/DDBJ databases">
        <authorList>
            <person name="de Groot N.N."/>
        </authorList>
    </citation>
    <scope>NUCLEOTIDE SEQUENCE [LARGE SCALE GENOMIC DNA]</scope>
    <source>
        <strain evidence="3 4">DSM 23581</strain>
    </source>
</reference>
<keyword evidence="4" id="KW-1185">Reference proteome</keyword>